<dbReference type="InterPro" id="IPR036390">
    <property type="entry name" value="WH_DNA-bd_sf"/>
</dbReference>
<evidence type="ECO:0000256" key="2">
    <source>
        <dbReference type="ARBA" id="ARBA00022898"/>
    </source>
</evidence>
<evidence type="ECO:0000259" key="6">
    <source>
        <dbReference type="PROSITE" id="PS50949"/>
    </source>
</evidence>
<accession>A0ABT4CNT7</accession>
<dbReference type="Proteomes" id="UP001079657">
    <property type="component" value="Unassembled WGS sequence"/>
</dbReference>
<comment type="caution">
    <text evidence="7">The sequence shown here is derived from an EMBL/GenBank/DDBJ whole genome shotgun (WGS) entry which is preliminary data.</text>
</comment>
<evidence type="ECO:0000256" key="5">
    <source>
        <dbReference type="ARBA" id="ARBA00023163"/>
    </source>
</evidence>
<dbReference type="GO" id="GO:0008483">
    <property type="term" value="F:transaminase activity"/>
    <property type="evidence" value="ECO:0007669"/>
    <property type="project" value="UniProtKB-KW"/>
</dbReference>
<dbReference type="InterPro" id="IPR015421">
    <property type="entry name" value="PyrdxlP-dep_Trfase_major"/>
</dbReference>
<dbReference type="InterPro" id="IPR004839">
    <property type="entry name" value="Aminotransferase_I/II_large"/>
</dbReference>
<dbReference type="PANTHER" id="PTHR46577">
    <property type="entry name" value="HTH-TYPE TRANSCRIPTIONAL REGULATORY PROTEIN GABR"/>
    <property type="match status" value="1"/>
</dbReference>
<keyword evidence="3" id="KW-0805">Transcription regulation</keyword>
<dbReference type="SUPFAM" id="SSF46785">
    <property type="entry name" value="Winged helix' DNA-binding domain"/>
    <property type="match status" value="1"/>
</dbReference>
<organism evidence="7 8">
    <name type="scientific">Clostridium ganghwense</name>
    <dbReference type="NCBI Taxonomy" id="312089"/>
    <lineage>
        <taxon>Bacteria</taxon>
        <taxon>Bacillati</taxon>
        <taxon>Bacillota</taxon>
        <taxon>Clostridia</taxon>
        <taxon>Eubacteriales</taxon>
        <taxon>Clostridiaceae</taxon>
        <taxon>Clostridium</taxon>
    </lineage>
</organism>
<keyword evidence="7" id="KW-0808">Transferase</keyword>
<evidence type="ECO:0000256" key="3">
    <source>
        <dbReference type="ARBA" id="ARBA00023015"/>
    </source>
</evidence>
<comment type="similarity">
    <text evidence="1">In the C-terminal section; belongs to the class-I pyridoxal-phosphate-dependent aminotransferase family.</text>
</comment>
<dbReference type="EMBL" id="JAPQES010000002">
    <property type="protein sequence ID" value="MCY6370718.1"/>
    <property type="molecule type" value="Genomic_DNA"/>
</dbReference>
<evidence type="ECO:0000313" key="8">
    <source>
        <dbReference type="Proteomes" id="UP001079657"/>
    </source>
</evidence>
<dbReference type="InterPro" id="IPR000524">
    <property type="entry name" value="Tscrpt_reg_HTH_GntR"/>
</dbReference>
<dbReference type="PANTHER" id="PTHR46577:SF1">
    <property type="entry name" value="HTH-TYPE TRANSCRIPTIONAL REGULATORY PROTEIN GABR"/>
    <property type="match status" value="1"/>
</dbReference>
<dbReference type="CDD" id="cd07377">
    <property type="entry name" value="WHTH_GntR"/>
    <property type="match status" value="1"/>
</dbReference>
<dbReference type="Pfam" id="PF00155">
    <property type="entry name" value="Aminotran_1_2"/>
    <property type="match status" value="1"/>
</dbReference>
<protein>
    <submittedName>
        <fullName evidence="7">PLP-dependent aminotransferase family protein</fullName>
    </submittedName>
</protein>
<keyword evidence="8" id="KW-1185">Reference proteome</keyword>
<reference evidence="7" key="1">
    <citation type="submission" date="2022-12" db="EMBL/GenBank/DDBJ databases">
        <authorList>
            <person name="Wang J."/>
        </authorList>
    </citation>
    <scope>NUCLEOTIDE SEQUENCE</scope>
    <source>
        <strain evidence="7">HY-42-06</strain>
    </source>
</reference>
<gene>
    <name evidence="7" type="ORF">OXH55_08750</name>
</gene>
<dbReference type="Gene3D" id="1.10.10.10">
    <property type="entry name" value="Winged helix-like DNA-binding domain superfamily/Winged helix DNA-binding domain"/>
    <property type="match status" value="1"/>
</dbReference>
<dbReference type="Pfam" id="PF00392">
    <property type="entry name" value="GntR"/>
    <property type="match status" value="1"/>
</dbReference>
<dbReference type="SMART" id="SM00345">
    <property type="entry name" value="HTH_GNTR"/>
    <property type="match status" value="1"/>
</dbReference>
<dbReference type="RefSeq" id="WP_268049537.1">
    <property type="nucleotide sequence ID" value="NZ_JAPQES010000002.1"/>
</dbReference>
<dbReference type="InterPro" id="IPR036388">
    <property type="entry name" value="WH-like_DNA-bd_sf"/>
</dbReference>
<evidence type="ECO:0000256" key="4">
    <source>
        <dbReference type="ARBA" id="ARBA00023125"/>
    </source>
</evidence>
<dbReference type="SUPFAM" id="SSF53383">
    <property type="entry name" value="PLP-dependent transferases"/>
    <property type="match status" value="1"/>
</dbReference>
<keyword evidence="4" id="KW-0238">DNA-binding</keyword>
<keyword evidence="2" id="KW-0663">Pyridoxal phosphate</keyword>
<proteinExistence type="inferred from homology"/>
<dbReference type="InterPro" id="IPR015424">
    <property type="entry name" value="PyrdxlP-dep_Trfase"/>
</dbReference>
<dbReference type="PROSITE" id="PS50949">
    <property type="entry name" value="HTH_GNTR"/>
    <property type="match status" value="1"/>
</dbReference>
<name>A0ABT4CNT7_9CLOT</name>
<keyword evidence="7" id="KW-0032">Aminotransferase</keyword>
<evidence type="ECO:0000256" key="1">
    <source>
        <dbReference type="ARBA" id="ARBA00005384"/>
    </source>
</evidence>
<dbReference type="CDD" id="cd00609">
    <property type="entry name" value="AAT_like"/>
    <property type="match status" value="1"/>
</dbReference>
<feature type="domain" description="HTH gntR-type" evidence="6">
    <location>
        <begin position="1"/>
        <end position="69"/>
    </location>
</feature>
<dbReference type="InterPro" id="IPR051446">
    <property type="entry name" value="HTH_trans_reg/aminotransferase"/>
</dbReference>
<keyword evidence="5" id="KW-0804">Transcription</keyword>
<dbReference type="Gene3D" id="3.40.640.10">
    <property type="entry name" value="Type I PLP-dependent aspartate aminotransferase-like (Major domain)"/>
    <property type="match status" value="1"/>
</dbReference>
<sequence>MIKYQAIISYIKSEISKGSIRPGKKLPSIRNICERFECSKVTVVKAYDLLEKEHIIYSIPKSGHYLIENNLNLNNNIFNKEIDFCTAASDSCILPYEEFQHCLNQAMDVYKESLFYHSNAQGLENLIHVIVKQLQDYQVFTDKKGVFITTGSQQAINILTMMPFPNGKENVLIEQPTYHGVIKSLDLNNINTIGIQRNHNGIDFDELEEIFKYGNIKFFYIIPRFHNPTGFSYSNKEKKQIIELAEKYDVYIVEDDYLADLEINKKADPIYALDSSSRVVYLKSYSKILLPGLRVSAVVLPKSLLKTFEKYKRWNDLNTSILSQGALEIYIKSGMFNAHMKKLRKVYSERMRYLNELTKNLHNSNIKWYVPNSGFFASFEITNSVSTKDIIKRLYTKNILLSDTKKFCLKDYTNEKLIRLSISRVSNNEINRGLSIILKEIDEG</sequence>
<evidence type="ECO:0000313" key="7">
    <source>
        <dbReference type="EMBL" id="MCY6370718.1"/>
    </source>
</evidence>